<organism evidence="2 3">
    <name type="scientific">Elysia chlorotica</name>
    <name type="common">Eastern emerald elysia</name>
    <name type="synonym">Sea slug</name>
    <dbReference type="NCBI Taxonomy" id="188477"/>
    <lineage>
        <taxon>Eukaryota</taxon>
        <taxon>Metazoa</taxon>
        <taxon>Spiralia</taxon>
        <taxon>Lophotrochozoa</taxon>
        <taxon>Mollusca</taxon>
        <taxon>Gastropoda</taxon>
        <taxon>Heterobranchia</taxon>
        <taxon>Euthyneura</taxon>
        <taxon>Panpulmonata</taxon>
        <taxon>Sacoglossa</taxon>
        <taxon>Placobranchoidea</taxon>
        <taxon>Plakobranchidae</taxon>
        <taxon>Elysia</taxon>
    </lineage>
</organism>
<feature type="region of interest" description="Disordered" evidence="1">
    <location>
        <begin position="184"/>
        <end position="264"/>
    </location>
</feature>
<accession>A0A433SWV6</accession>
<name>A0A433SWV6_ELYCH</name>
<feature type="compositionally biased region" description="Polar residues" evidence="1">
    <location>
        <begin position="105"/>
        <end position="118"/>
    </location>
</feature>
<dbReference type="EMBL" id="RQTK01000904">
    <property type="protein sequence ID" value="RUS73749.1"/>
    <property type="molecule type" value="Genomic_DNA"/>
</dbReference>
<sequence>MRSSTLTRNPRNQIFTSQALVILSHSTGSMGWKDDTVTAVTGGDGWDTVTVVGGDGWERDRYSCRPVPMWRRRQTTILQMKPWPAPGCSDWSPLFGLHGDGDSELPNQQPSKYTNNSKQNRENTLCGRQLGRSTAVLCVHGLDNTTPMSQRPVTSLLSAAMKPKQARRVWEDLIHNTQYAHSRDLGQAQVKQRAPGLSDGCPLGGDLSPCSRRSATPRHSRRGDQRSHLETTPEITAKLTPNTSVHASHQQCSQKLDKKRAHNP</sequence>
<feature type="compositionally biased region" description="Basic and acidic residues" evidence="1">
    <location>
        <begin position="222"/>
        <end position="231"/>
    </location>
</feature>
<feature type="region of interest" description="Disordered" evidence="1">
    <location>
        <begin position="99"/>
        <end position="122"/>
    </location>
</feature>
<evidence type="ECO:0000313" key="3">
    <source>
        <dbReference type="Proteomes" id="UP000271974"/>
    </source>
</evidence>
<dbReference type="AlphaFoldDB" id="A0A433SWV6"/>
<dbReference type="Proteomes" id="UP000271974">
    <property type="component" value="Unassembled WGS sequence"/>
</dbReference>
<proteinExistence type="predicted"/>
<keyword evidence="3" id="KW-1185">Reference proteome</keyword>
<feature type="compositionally biased region" description="Polar residues" evidence="1">
    <location>
        <begin position="239"/>
        <end position="254"/>
    </location>
</feature>
<comment type="caution">
    <text evidence="2">The sequence shown here is derived from an EMBL/GenBank/DDBJ whole genome shotgun (WGS) entry which is preliminary data.</text>
</comment>
<evidence type="ECO:0000313" key="2">
    <source>
        <dbReference type="EMBL" id="RUS73749.1"/>
    </source>
</evidence>
<evidence type="ECO:0000256" key="1">
    <source>
        <dbReference type="SAM" id="MobiDB-lite"/>
    </source>
</evidence>
<protein>
    <submittedName>
        <fullName evidence="2">Uncharacterized protein</fullName>
    </submittedName>
</protein>
<reference evidence="2 3" key="1">
    <citation type="submission" date="2019-01" db="EMBL/GenBank/DDBJ databases">
        <title>A draft genome assembly of the solar-powered sea slug Elysia chlorotica.</title>
        <authorList>
            <person name="Cai H."/>
            <person name="Li Q."/>
            <person name="Fang X."/>
            <person name="Li J."/>
            <person name="Curtis N.E."/>
            <person name="Altenburger A."/>
            <person name="Shibata T."/>
            <person name="Feng M."/>
            <person name="Maeda T."/>
            <person name="Schwartz J.A."/>
            <person name="Shigenobu S."/>
            <person name="Lundholm N."/>
            <person name="Nishiyama T."/>
            <person name="Yang H."/>
            <person name="Hasebe M."/>
            <person name="Li S."/>
            <person name="Pierce S.K."/>
            <person name="Wang J."/>
        </authorList>
    </citation>
    <scope>NUCLEOTIDE SEQUENCE [LARGE SCALE GENOMIC DNA]</scope>
    <source>
        <strain evidence="2">EC2010</strain>
        <tissue evidence="2">Whole organism of an adult</tissue>
    </source>
</reference>
<gene>
    <name evidence="2" type="ORF">EGW08_018486</name>
</gene>